<keyword evidence="2" id="KW-1185">Reference proteome</keyword>
<name>A0ACC0X549_9ROSI</name>
<comment type="caution">
    <text evidence="1">The sequence shown here is derived from an EMBL/GenBank/DDBJ whole genome shotgun (WGS) entry which is preliminary data.</text>
</comment>
<dbReference type="Proteomes" id="UP001163603">
    <property type="component" value="Chromosome 14"/>
</dbReference>
<evidence type="ECO:0000313" key="2">
    <source>
        <dbReference type="Proteomes" id="UP001163603"/>
    </source>
</evidence>
<evidence type="ECO:0000313" key="1">
    <source>
        <dbReference type="EMBL" id="KAJ0009776.1"/>
    </source>
</evidence>
<proteinExistence type="predicted"/>
<protein>
    <submittedName>
        <fullName evidence="1">Uncharacterized protein</fullName>
    </submittedName>
</protein>
<organism evidence="1 2">
    <name type="scientific">Pistacia integerrima</name>
    <dbReference type="NCBI Taxonomy" id="434235"/>
    <lineage>
        <taxon>Eukaryota</taxon>
        <taxon>Viridiplantae</taxon>
        <taxon>Streptophyta</taxon>
        <taxon>Embryophyta</taxon>
        <taxon>Tracheophyta</taxon>
        <taxon>Spermatophyta</taxon>
        <taxon>Magnoliopsida</taxon>
        <taxon>eudicotyledons</taxon>
        <taxon>Gunneridae</taxon>
        <taxon>Pentapetalae</taxon>
        <taxon>rosids</taxon>
        <taxon>malvids</taxon>
        <taxon>Sapindales</taxon>
        <taxon>Anacardiaceae</taxon>
        <taxon>Pistacia</taxon>
    </lineage>
</organism>
<reference evidence="2" key="1">
    <citation type="journal article" date="2023" name="G3 (Bethesda)">
        <title>Genome assembly and association tests identify interacting loci associated with vigor, precocity, and sex in interspecific pistachio rootstocks.</title>
        <authorList>
            <person name="Palmer W."/>
            <person name="Jacygrad E."/>
            <person name="Sagayaradj S."/>
            <person name="Cavanaugh K."/>
            <person name="Han R."/>
            <person name="Bertier L."/>
            <person name="Beede B."/>
            <person name="Kafkas S."/>
            <person name="Golino D."/>
            <person name="Preece J."/>
            <person name="Michelmore R."/>
        </authorList>
    </citation>
    <scope>NUCLEOTIDE SEQUENCE [LARGE SCALE GENOMIC DNA]</scope>
</reference>
<gene>
    <name evidence="1" type="ORF">Pint_33745</name>
</gene>
<dbReference type="EMBL" id="CM047749">
    <property type="protein sequence ID" value="KAJ0009776.1"/>
    <property type="molecule type" value="Genomic_DNA"/>
</dbReference>
<sequence>MSKAEYMGVSPLQVNDQNGNDSCSTQITSELTNKFDAECAHTEPSKLQDLPDSEGLQNKPQEISAPVHNIHPNQRFSGDVSNSSETNKVSCSQQIPSEQKNEFAAVPSEQLEVEPYLDSEIIFKELKKTSTIMCGPVDNENLRLVAENVSKSIQTDTEKTLEVGLGHGCNDFNAESIRSGLLEQKHQLGSEIMLNEPADTDAMITNGAVNETLQSLAEGIPKICHSKGVNMSSQTGENSCSQQPTSEKALELTTGITSCEQSEVICKGSSELLNQSSSIENLKQPDDPIKVPVVEHLEPSCDDMVKNSCHSETPPKDVVKNSTCLGREGKKASKSLKKKYMLRSLRRNDRVLRSRSQEKPKAPEPSNNLADVSSSRGKKIKQKRREKKMVADEYSRIRTHLRYLLNRINYERSLISAYSGEGWKGLNVEKLKPEKELQRATSEILRRKLKIRDLFQRLDSLCAEGQFPESLFDSDGQIDSEDIFCAKCGSKDLSTDNDIILCDGACDRGFHQVCLEPPLLKEDIPPDDEGWLCPGCDCKVDCIDLVNELQGTNLIITDNWEKVFPEAAAAGPNQDPNFGLPSDDSDDTDYNPDDLRTDEKDQGDESGSDESDFTSASDELEPLANNEYLALPSADSEDDDYDPDAPVLDEKTTQEISSSDFTSDSEDLAAVIEDNRSSGNDKGATSVSPLGDSNGPILKCGGNKESLNNELLSILQSGQNGLAPASEKRSIERLDYKKLYDETYKNVSSDSSDDIDWTDDDGPRKRTKRTGKGSPVSPNGNAPIPRSGKQRRDMKRNQKETEQCPNRITRQKVNSENRNTSPAKSHEVSSTPGSSGKAERSSYRRLGEDVTQVIGFLYVFTPLIICFLFFYTGHSSL</sequence>
<accession>A0ACC0X549</accession>